<evidence type="ECO:0000259" key="1">
    <source>
        <dbReference type="Pfam" id="PF10128"/>
    </source>
</evidence>
<reference evidence="4" key="1">
    <citation type="submission" date="2023-07" db="EMBL/GenBank/DDBJ databases">
        <title>30 novel species of actinomycetes from the DSMZ collection.</title>
        <authorList>
            <person name="Nouioui I."/>
        </authorList>
    </citation>
    <scope>NUCLEOTIDE SEQUENCE [LARGE SCALE GENOMIC DNA]</scope>
    <source>
        <strain evidence="4">DSM 41982</strain>
    </source>
</reference>
<dbReference type="PANTHER" id="PTHR38658">
    <property type="entry name" value="OXPP CYCLE PROTEIN OPCA-RELATED"/>
    <property type="match status" value="1"/>
</dbReference>
<name>A0ABD5E5V9_9ACTN</name>
<dbReference type="InterPro" id="IPR004555">
    <property type="entry name" value="G6PDH_assembly_OpcA"/>
</dbReference>
<feature type="domain" description="Glucose-6-phosphate dehydrogenase assembly protein OpcA C-terminal" evidence="2">
    <location>
        <begin position="171"/>
        <end position="300"/>
    </location>
</feature>
<comment type="caution">
    <text evidence="3">The sequence shown here is derived from an EMBL/GenBank/DDBJ whole genome shotgun (WGS) entry which is preliminary data.</text>
</comment>
<dbReference type="Pfam" id="PF10128">
    <property type="entry name" value="OpcA_G6PD_assem"/>
    <property type="match status" value="1"/>
</dbReference>
<accession>A0ABD5E5V9</accession>
<dbReference type="NCBIfam" id="TIGR00534">
    <property type="entry name" value="OpcA"/>
    <property type="match status" value="1"/>
</dbReference>
<protein>
    <submittedName>
        <fullName evidence="3">Glucose-6-phosphate dehydrogenase assembly protein OpcA</fullName>
    </submittedName>
</protein>
<gene>
    <name evidence="3" type="primary">opcA</name>
    <name evidence="3" type="ORF">RM574_15070</name>
</gene>
<dbReference type="AlphaFoldDB" id="A0ABD5E5V9"/>
<evidence type="ECO:0000313" key="4">
    <source>
        <dbReference type="Proteomes" id="UP001183607"/>
    </source>
</evidence>
<evidence type="ECO:0000259" key="2">
    <source>
        <dbReference type="Pfam" id="PF20171"/>
    </source>
</evidence>
<dbReference type="EMBL" id="JAVRER010000020">
    <property type="protein sequence ID" value="MDT0416811.1"/>
    <property type="molecule type" value="Genomic_DNA"/>
</dbReference>
<organism evidence="3 4">
    <name type="scientific">Streptomyces evansiae</name>
    <dbReference type="NCBI Taxonomy" id="3075535"/>
    <lineage>
        <taxon>Bacteria</taxon>
        <taxon>Bacillati</taxon>
        <taxon>Actinomycetota</taxon>
        <taxon>Actinomycetes</taxon>
        <taxon>Kitasatosporales</taxon>
        <taxon>Streptomycetaceae</taxon>
        <taxon>Streptomyces</taxon>
    </lineage>
</organism>
<dbReference type="RefSeq" id="WP_093580826.1">
    <property type="nucleotide sequence ID" value="NZ_JAVRER010000020.1"/>
</dbReference>
<dbReference type="Pfam" id="PF20171">
    <property type="entry name" value="OpcA_G6PD_C"/>
    <property type="match status" value="1"/>
</dbReference>
<sequence length="310" mass="33083">MRIDLTDTTASDINKALVSARRALGTPTVGRVLTLLVVTDEEDAYDALRAAGASAREHPARILLVIRRTSRSPHRRAFARLDAEVRVGADDAGAGEIVVLRLYGEVGKHADSVVLPLLLPDVPVVAWWPYGAPENPAADPLGALARRRITDAYASENPVAFLAGLRRSYTPGDTDLAWTRLTLWRSTLAAALDQVPGPVRSARVESEADNPSAELLARWLGVRLGVEVERVVTGGPVITAVRLGTAAGELSVERPDGPLASLALPGRPPRPLALQVRALPELLSEELRRLDPDEAYAEALHAEAGADATS</sequence>
<evidence type="ECO:0000313" key="3">
    <source>
        <dbReference type="EMBL" id="MDT0416811.1"/>
    </source>
</evidence>
<feature type="domain" description="Glucose-6-phosphate dehydrogenase assembly protein OpcA N-terminal" evidence="1">
    <location>
        <begin position="53"/>
        <end position="166"/>
    </location>
</feature>
<dbReference type="Proteomes" id="UP001183607">
    <property type="component" value="Unassembled WGS sequence"/>
</dbReference>
<dbReference type="InterPro" id="IPR046801">
    <property type="entry name" value="OpcA_G6PD_N"/>
</dbReference>
<dbReference type="InterPro" id="IPR046802">
    <property type="entry name" value="OpcA_G6PD_C"/>
</dbReference>
<proteinExistence type="predicted"/>
<dbReference type="PANTHER" id="PTHR38658:SF1">
    <property type="entry name" value="OXPP CYCLE PROTEIN OPCA-RELATED"/>
    <property type="match status" value="1"/>
</dbReference>